<dbReference type="PROSITE" id="PS50294">
    <property type="entry name" value="WD_REPEATS_REGION"/>
    <property type="match status" value="1"/>
</dbReference>
<dbReference type="InterPro" id="IPR001680">
    <property type="entry name" value="WD40_rpt"/>
</dbReference>
<dbReference type="Proteomes" id="UP000789739">
    <property type="component" value="Unassembled WGS sequence"/>
</dbReference>
<dbReference type="PANTHER" id="PTHR44099:SF4">
    <property type="entry name" value="RABCONNECTIN-3B, ISOFORM A"/>
    <property type="match status" value="1"/>
</dbReference>
<organism evidence="3 4">
    <name type="scientific">Paraglomus brasilianum</name>
    <dbReference type="NCBI Taxonomy" id="144538"/>
    <lineage>
        <taxon>Eukaryota</taxon>
        <taxon>Fungi</taxon>
        <taxon>Fungi incertae sedis</taxon>
        <taxon>Mucoromycota</taxon>
        <taxon>Glomeromycotina</taxon>
        <taxon>Glomeromycetes</taxon>
        <taxon>Paraglomerales</taxon>
        <taxon>Paraglomeraceae</taxon>
        <taxon>Paraglomus</taxon>
    </lineage>
</organism>
<dbReference type="InterPro" id="IPR015943">
    <property type="entry name" value="WD40/YVTN_repeat-like_dom_sf"/>
</dbReference>
<dbReference type="AlphaFoldDB" id="A0A9N8ZWD7"/>
<dbReference type="SUPFAM" id="SSF48371">
    <property type="entry name" value="ARM repeat"/>
    <property type="match status" value="1"/>
</dbReference>
<feature type="repeat" description="WD" evidence="1">
    <location>
        <begin position="530"/>
        <end position="571"/>
    </location>
</feature>
<feature type="repeat" description="WD" evidence="1">
    <location>
        <begin position="436"/>
        <end position="481"/>
    </location>
</feature>
<comment type="caution">
    <text evidence="3">The sequence shown here is derived from an EMBL/GenBank/DDBJ whole genome shotgun (WGS) entry which is preliminary data.</text>
</comment>
<dbReference type="Gene3D" id="2.130.10.10">
    <property type="entry name" value="YVTN repeat-like/Quinoprotein amine dehydrogenase"/>
    <property type="match status" value="3"/>
</dbReference>
<evidence type="ECO:0000313" key="3">
    <source>
        <dbReference type="EMBL" id="CAG8508817.1"/>
    </source>
</evidence>
<gene>
    <name evidence="3" type="ORF">PBRASI_LOCUS3002</name>
</gene>
<dbReference type="InterPro" id="IPR049916">
    <property type="entry name" value="WDR72-like"/>
</dbReference>
<dbReference type="InterPro" id="IPR011989">
    <property type="entry name" value="ARM-like"/>
</dbReference>
<protein>
    <submittedName>
        <fullName evidence="3">4509_t:CDS:1</fullName>
    </submittedName>
</protein>
<evidence type="ECO:0000256" key="1">
    <source>
        <dbReference type="PROSITE-ProRule" id="PRU00221"/>
    </source>
</evidence>
<name>A0A9N8ZWD7_9GLOM</name>
<feature type="repeat" description="WD" evidence="1">
    <location>
        <begin position="1053"/>
        <end position="1086"/>
    </location>
</feature>
<dbReference type="InterPro" id="IPR016024">
    <property type="entry name" value="ARM-type_fold"/>
</dbReference>
<evidence type="ECO:0000313" key="4">
    <source>
        <dbReference type="Proteomes" id="UP000789739"/>
    </source>
</evidence>
<accession>A0A9N8ZWD7</accession>
<feature type="region of interest" description="Disordered" evidence="2">
    <location>
        <begin position="299"/>
        <end position="338"/>
    </location>
</feature>
<feature type="compositionally biased region" description="Low complexity" evidence="2">
    <location>
        <begin position="311"/>
        <end position="326"/>
    </location>
</feature>
<dbReference type="SUPFAM" id="SSF50978">
    <property type="entry name" value="WD40 repeat-like"/>
    <property type="match status" value="2"/>
</dbReference>
<dbReference type="PANTHER" id="PTHR44099">
    <property type="entry name" value="RABCONNECTIN-3B, ISOFORM A"/>
    <property type="match status" value="1"/>
</dbReference>
<dbReference type="InterPro" id="IPR036322">
    <property type="entry name" value="WD40_repeat_dom_sf"/>
</dbReference>
<reference evidence="3" key="1">
    <citation type="submission" date="2021-06" db="EMBL/GenBank/DDBJ databases">
        <authorList>
            <person name="Kallberg Y."/>
            <person name="Tangrot J."/>
            <person name="Rosling A."/>
        </authorList>
    </citation>
    <scope>NUCLEOTIDE SEQUENCE</scope>
    <source>
        <strain evidence="3">BR232B</strain>
    </source>
</reference>
<dbReference type="Pfam" id="PF19056">
    <property type="entry name" value="WD40_2"/>
    <property type="match status" value="1"/>
</dbReference>
<sequence length="1147" mass="127014">MSSSSLAVPIARWDHPPYSPVTCIAYKEAHIVTGLKNGCLWIYTWRIGERGNIELRHKIFCIGHSSPVTTLAIIENQTDGNAGNKYVVISASEDGEIMKWSLIDGRCLASISCVLDGIPMALNCLADYTQPAKYILCSGFSNEIAILNVSNLEVVRVWGGHNDWAACTPFYDSDARQIRLLTCTFNGKLRIWSFDETKQTITKEYDVINVLSANGEKIFKLVNNPYDIGVILAISRNSVSTFTVRRNKALNVQRIDVPNSGEIWQSGAFAPKSKLILWTERGNAYVYMLPPMDRAYSVDNGSTSHRRSVSRRSSIPLTANENANTERTTHAGRSRNYSDSTRFSWKSLSANTPKMRIIESESDEIPMNRWNVESDLASLWPLKKEDNMAEATVSAMIYEEHMAFGYDNGEIHIYPLSKVLSEDFSTADKLSDIRILRGHYGRITCIYTPSSSNFGKKYILTGGEDFSVRIWSFENGKRLAKFATHSQPVTTFIDVPCDVGTRLRGCVVSIARDNSLSIISLEEMSCLYAFEGHTHGIAGLQWRPSRDLLVIFYQDESAHCWQIHSGTLDKIVCGKAARDMMNERQWKMSVIPSNEISKRTGSKSTSITSQPIHFQETDTTPLHILTINIKQLINDIYHYHVSSFGSFALFKSSSTEELNEKSPMLQSKIVSWATPIHSNQLTGGASSASASPLSSETESRALGPKLVDSLISCLISWGVDDEMDKICVEKLGLKRSCNGISLGLKGANGCLSVAAPSPGDGRAQWKISPIITATRLEKYSNDLITHYGTRLPHRIDGFCYPSLSFLAKYFQDSVPDVQSAARTLFTSSLNSMPREQQQAVIDYWKQFLPAVASGPDFSNNQYMARSTILLAMIGVDNPKALPENVAESISLSLTILLNDEAKPSNRLAALDLSIDSDTNVAPVKAMARQAIFHVASINTPLFISTLICDTMNTKKPAEKKGYLRLVSLFIKKMPHVLYSSLPKVVAAVVKSLDPNIPNMRETVLQTSTGILHDLVKTFPSISFHGPSQKLAVGTLEGATVVYDLRTATQCQVLEGHTRAVTALSFSEDGKRIVSCSLDEKTVRVWNPSPSLLGVFGGASRDRKAFGFNLGDDVHLSVPASNNVIHFEWPSENTVKLYVHENIMSFNV</sequence>
<dbReference type="OrthoDB" id="338622at2759"/>
<dbReference type="PROSITE" id="PS50082">
    <property type="entry name" value="WD_REPEATS_2"/>
    <property type="match status" value="3"/>
</dbReference>
<dbReference type="Gene3D" id="1.25.10.10">
    <property type="entry name" value="Leucine-rich Repeat Variant"/>
    <property type="match status" value="1"/>
</dbReference>
<dbReference type="GO" id="GO:0005737">
    <property type="term" value="C:cytoplasm"/>
    <property type="evidence" value="ECO:0007669"/>
    <property type="project" value="TreeGrafter"/>
</dbReference>
<dbReference type="Pfam" id="PF00400">
    <property type="entry name" value="WD40"/>
    <property type="match status" value="2"/>
</dbReference>
<dbReference type="SMART" id="SM00320">
    <property type="entry name" value="WD40"/>
    <property type="match status" value="7"/>
</dbReference>
<evidence type="ECO:0000256" key="2">
    <source>
        <dbReference type="SAM" id="MobiDB-lite"/>
    </source>
</evidence>
<proteinExistence type="predicted"/>
<keyword evidence="1" id="KW-0853">WD repeat</keyword>
<dbReference type="EMBL" id="CAJVPI010000256">
    <property type="protein sequence ID" value="CAG8508817.1"/>
    <property type="molecule type" value="Genomic_DNA"/>
</dbReference>
<keyword evidence="4" id="KW-1185">Reference proteome</keyword>